<evidence type="ECO:0000256" key="2">
    <source>
        <dbReference type="SAM" id="Phobius"/>
    </source>
</evidence>
<organism evidence="3 4">
    <name type="scientific">Sporomusa malonica</name>
    <dbReference type="NCBI Taxonomy" id="112901"/>
    <lineage>
        <taxon>Bacteria</taxon>
        <taxon>Bacillati</taxon>
        <taxon>Bacillota</taxon>
        <taxon>Negativicutes</taxon>
        <taxon>Selenomonadales</taxon>
        <taxon>Sporomusaceae</taxon>
        <taxon>Sporomusa</taxon>
    </lineage>
</organism>
<feature type="transmembrane region" description="Helical" evidence="2">
    <location>
        <begin position="45"/>
        <end position="65"/>
    </location>
</feature>
<evidence type="ECO:0000313" key="4">
    <source>
        <dbReference type="Proteomes" id="UP000192738"/>
    </source>
</evidence>
<dbReference type="EMBL" id="FWXI01000003">
    <property type="protein sequence ID" value="SMC44145.1"/>
    <property type="molecule type" value="Genomic_DNA"/>
</dbReference>
<dbReference type="STRING" id="112901.SAMN04488500_10343"/>
<dbReference type="AlphaFoldDB" id="A0A1W1Z6W8"/>
<gene>
    <name evidence="3" type="ORF">SAMN04488500_10343</name>
</gene>
<dbReference type="Proteomes" id="UP000192738">
    <property type="component" value="Unassembled WGS sequence"/>
</dbReference>
<sequence>MGDTTKGDPILRVVLIVFVGLLVFGFLFGGNFGGTGYAGNNAGHMGAAGGYGGGAFFGSLIPGLIGFLMHLLVLVLVFALIAGLIMGIRKFINQPDGFVKSSKAMEYVNQDPVLRTMAVVLAVVFGLYFITALFNGLQSGGGYGASPQVMLFMLIGFLVKLLMLALVITLTVALVQYLKAQFDNEQGSQQVNGASAIQAEPPAQLSSPPSFNPNGNKPGDKREGK</sequence>
<dbReference type="RefSeq" id="WP_084574404.1">
    <property type="nucleotide sequence ID" value="NZ_CP155572.1"/>
</dbReference>
<reference evidence="3 4" key="1">
    <citation type="submission" date="2017-04" db="EMBL/GenBank/DDBJ databases">
        <authorList>
            <person name="Afonso C.L."/>
            <person name="Miller P.J."/>
            <person name="Scott M.A."/>
            <person name="Spackman E."/>
            <person name="Goraichik I."/>
            <person name="Dimitrov K.M."/>
            <person name="Suarez D.L."/>
            <person name="Swayne D.E."/>
        </authorList>
    </citation>
    <scope>NUCLEOTIDE SEQUENCE [LARGE SCALE GENOMIC DNA]</scope>
    <source>
        <strain evidence="3 4">DSM 5090</strain>
    </source>
</reference>
<feature type="compositionally biased region" description="Polar residues" evidence="1">
    <location>
        <begin position="204"/>
        <end position="215"/>
    </location>
</feature>
<name>A0A1W1Z6W8_9FIRM</name>
<feature type="transmembrane region" description="Helical" evidence="2">
    <location>
        <begin position="149"/>
        <end position="175"/>
    </location>
</feature>
<evidence type="ECO:0000256" key="1">
    <source>
        <dbReference type="SAM" id="MobiDB-lite"/>
    </source>
</evidence>
<proteinExistence type="predicted"/>
<accession>A0A1W1Z6W8</accession>
<protein>
    <submittedName>
        <fullName evidence="3">Uncharacterized protein</fullName>
    </submittedName>
</protein>
<keyword evidence="2" id="KW-0472">Membrane</keyword>
<keyword evidence="2" id="KW-1133">Transmembrane helix</keyword>
<evidence type="ECO:0000313" key="3">
    <source>
        <dbReference type="EMBL" id="SMC44145.1"/>
    </source>
</evidence>
<keyword evidence="2" id="KW-0812">Transmembrane</keyword>
<dbReference type="OrthoDB" id="9949612at2"/>
<feature type="transmembrane region" description="Helical" evidence="2">
    <location>
        <begin position="113"/>
        <end position="137"/>
    </location>
</feature>
<feature type="region of interest" description="Disordered" evidence="1">
    <location>
        <begin position="191"/>
        <end position="225"/>
    </location>
</feature>
<feature type="transmembrane region" description="Helical" evidence="2">
    <location>
        <begin position="71"/>
        <end position="92"/>
    </location>
</feature>
<feature type="transmembrane region" description="Helical" evidence="2">
    <location>
        <begin position="12"/>
        <end position="33"/>
    </location>
</feature>
<keyword evidence="4" id="KW-1185">Reference proteome</keyword>